<comment type="caution">
    <text evidence="1">The sequence shown here is derived from an EMBL/GenBank/DDBJ whole genome shotgun (WGS) entry which is preliminary data.</text>
</comment>
<dbReference type="EMBL" id="BPLR01003838">
    <property type="protein sequence ID" value="GIX89237.1"/>
    <property type="molecule type" value="Genomic_DNA"/>
</dbReference>
<keyword evidence="2" id="KW-1185">Reference proteome</keyword>
<name>A0AAV4NWF6_CAEEX</name>
<sequence>MAIVNQISSGEIDLTRENASPAGKLPDPVKHLRRVGAGSIGTSTKCEPGRPIRFLTLKKRAGKQAITPQNFFKSKVAELHIQIRLPSRRTTPHAANPFESPRGALSFTLHLSLSASPPPPLQACTAKNKRFGSRRFARDIAPRAPELTRPTRGWRSIFSIWQTLIRYLVGRPTTR</sequence>
<organism evidence="1 2">
    <name type="scientific">Caerostris extrusa</name>
    <name type="common">Bark spider</name>
    <name type="synonym">Caerostris bankana</name>
    <dbReference type="NCBI Taxonomy" id="172846"/>
    <lineage>
        <taxon>Eukaryota</taxon>
        <taxon>Metazoa</taxon>
        <taxon>Ecdysozoa</taxon>
        <taxon>Arthropoda</taxon>
        <taxon>Chelicerata</taxon>
        <taxon>Arachnida</taxon>
        <taxon>Araneae</taxon>
        <taxon>Araneomorphae</taxon>
        <taxon>Entelegynae</taxon>
        <taxon>Araneoidea</taxon>
        <taxon>Araneidae</taxon>
        <taxon>Caerostris</taxon>
    </lineage>
</organism>
<evidence type="ECO:0000313" key="2">
    <source>
        <dbReference type="Proteomes" id="UP001054945"/>
    </source>
</evidence>
<proteinExistence type="predicted"/>
<protein>
    <submittedName>
        <fullName evidence="1">Uncharacterized protein</fullName>
    </submittedName>
</protein>
<gene>
    <name evidence="1" type="ORF">CEXT_396271</name>
</gene>
<accession>A0AAV4NWF6</accession>
<evidence type="ECO:0000313" key="1">
    <source>
        <dbReference type="EMBL" id="GIX89237.1"/>
    </source>
</evidence>
<reference evidence="1 2" key="1">
    <citation type="submission" date="2021-06" db="EMBL/GenBank/DDBJ databases">
        <title>Caerostris extrusa draft genome.</title>
        <authorList>
            <person name="Kono N."/>
            <person name="Arakawa K."/>
        </authorList>
    </citation>
    <scope>NUCLEOTIDE SEQUENCE [LARGE SCALE GENOMIC DNA]</scope>
</reference>
<dbReference type="Proteomes" id="UP001054945">
    <property type="component" value="Unassembled WGS sequence"/>
</dbReference>
<dbReference type="AlphaFoldDB" id="A0AAV4NWF6"/>